<name>A0ABD3MXV6_9STRA</name>
<evidence type="ECO:0000313" key="2">
    <source>
        <dbReference type="EMBL" id="KAL3768736.1"/>
    </source>
</evidence>
<keyword evidence="1" id="KW-1133">Transmembrane helix</keyword>
<reference evidence="2 3" key="1">
    <citation type="submission" date="2024-10" db="EMBL/GenBank/DDBJ databases">
        <title>Updated reference genomes for cyclostephanoid diatoms.</title>
        <authorList>
            <person name="Roberts W.R."/>
            <person name="Alverson A.J."/>
        </authorList>
    </citation>
    <scope>NUCLEOTIDE SEQUENCE [LARGE SCALE GENOMIC DNA]</scope>
    <source>
        <strain evidence="2 3">AJA232-27</strain>
    </source>
</reference>
<dbReference type="Proteomes" id="UP001530293">
    <property type="component" value="Unassembled WGS sequence"/>
</dbReference>
<evidence type="ECO:0000256" key="1">
    <source>
        <dbReference type="SAM" id="Phobius"/>
    </source>
</evidence>
<dbReference type="EMBL" id="JALLBG020000062">
    <property type="protein sequence ID" value="KAL3768736.1"/>
    <property type="molecule type" value="Genomic_DNA"/>
</dbReference>
<dbReference type="AlphaFoldDB" id="A0ABD3MXV6"/>
<keyword evidence="1" id="KW-0472">Membrane</keyword>
<gene>
    <name evidence="2" type="ORF">ACHAWU_006837</name>
</gene>
<organism evidence="2 3">
    <name type="scientific">Discostella pseudostelligera</name>
    <dbReference type="NCBI Taxonomy" id="259834"/>
    <lineage>
        <taxon>Eukaryota</taxon>
        <taxon>Sar</taxon>
        <taxon>Stramenopiles</taxon>
        <taxon>Ochrophyta</taxon>
        <taxon>Bacillariophyta</taxon>
        <taxon>Coscinodiscophyceae</taxon>
        <taxon>Thalassiosirophycidae</taxon>
        <taxon>Stephanodiscales</taxon>
        <taxon>Stephanodiscaceae</taxon>
        <taxon>Discostella</taxon>
    </lineage>
</organism>
<protein>
    <recommendedName>
        <fullName evidence="4">EXPERA domain-containing protein</fullName>
    </recommendedName>
</protein>
<comment type="caution">
    <text evidence="2">The sequence shown here is derived from an EMBL/GenBank/DDBJ whole genome shotgun (WGS) entry which is preliminary data.</text>
</comment>
<evidence type="ECO:0000313" key="3">
    <source>
        <dbReference type="Proteomes" id="UP001530293"/>
    </source>
</evidence>
<feature type="transmembrane region" description="Helical" evidence="1">
    <location>
        <begin position="12"/>
        <end position="31"/>
    </location>
</feature>
<accession>A0ABD3MXV6</accession>
<sequence length="188" mass="20994">MLGKVADSPPSPLPLLLTAILFWLISQCIMLTKCQSLKDTYGGGIDDIPDAWLWFGYNSADDKLYDYLDRLGPQGRRAYMDINTLDFITYMPSYTLLLWVLLFRQCRNAGISASTSWISLVVVMCDIIESVLFGYATRLFPNRLDASLLMIASMANQGKWISLLLGMFTLVALSGRNNFVGGAKSHQC</sequence>
<feature type="transmembrane region" description="Helical" evidence="1">
    <location>
        <begin position="84"/>
        <end position="103"/>
    </location>
</feature>
<keyword evidence="3" id="KW-1185">Reference proteome</keyword>
<proteinExistence type="predicted"/>
<evidence type="ECO:0008006" key="4">
    <source>
        <dbReference type="Google" id="ProtNLM"/>
    </source>
</evidence>
<feature type="transmembrane region" description="Helical" evidence="1">
    <location>
        <begin position="115"/>
        <end position="136"/>
    </location>
</feature>
<keyword evidence="1" id="KW-0812">Transmembrane</keyword>
<feature type="transmembrane region" description="Helical" evidence="1">
    <location>
        <begin position="148"/>
        <end position="173"/>
    </location>
</feature>